<dbReference type="GO" id="GO:0016491">
    <property type="term" value="F:oxidoreductase activity"/>
    <property type="evidence" value="ECO:0007669"/>
    <property type="project" value="InterPro"/>
</dbReference>
<evidence type="ECO:0000259" key="2">
    <source>
        <dbReference type="PROSITE" id="PS51352"/>
    </source>
</evidence>
<gene>
    <name evidence="3" type="ORF">GQN54_07810</name>
</gene>
<dbReference type="Proteomes" id="UP000470771">
    <property type="component" value="Unassembled WGS sequence"/>
</dbReference>
<comment type="caution">
    <text evidence="3">The sequence shown here is derived from an EMBL/GenBank/DDBJ whole genome shotgun (WGS) entry which is preliminary data.</text>
</comment>
<dbReference type="InterPro" id="IPR000866">
    <property type="entry name" value="AhpC/TSA"/>
</dbReference>
<dbReference type="InterPro" id="IPR036249">
    <property type="entry name" value="Thioredoxin-like_sf"/>
</dbReference>
<dbReference type="RefSeq" id="WP_160632968.1">
    <property type="nucleotide sequence ID" value="NZ_WWNE01000006.1"/>
</dbReference>
<sequence length="455" mass="52960">MIKIFSTTILLLIVNFSFSSETIIQGNAKGFEGKTIRLTAIQDYITNTTEKLGTATIKDNQFKFKLETEEVIQITLTIEDKSTSFYISAGKVYNISLSFDEEWNRGKIYDKELSLSFSFPQPDDINQLIKKFNNDYAAFFEKNAVLMANRQAQKQIDEFVDQVNSDQRYSRDKFMLAYVKYACASLQDASFYNKQKLTANYLSDSPILYNHKEYMLFYTQFYDNHFKKLILGSKGAELLKYLTLENDLISANKYIQEQIKVKNASFAELYLLYGIFDVYFDKVFNQKSAQDILRQISKNGATKENKIIAGNILKKIQFYGNDNVAPSFSLYDVNKELHQLKEFKGKYIYLNFWASWSLISVKEMQIIKSLHKTFGDKIAFISINLDDNFEDFKAANKRYNYTWTSLHYGNQFEVKEDYQVFTIPTYIIINPKGKIESSQAPNPETIGDYFYKVTK</sequence>
<dbReference type="GO" id="GO:0016209">
    <property type="term" value="F:antioxidant activity"/>
    <property type="evidence" value="ECO:0007669"/>
    <property type="project" value="InterPro"/>
</dbReference>
<dbReference type="SUPFAM" id="SSF52833">
    <property type="entry name" value="Thioredoxin-like"/>
    <property type="match status" value="1"/>
</dbReference>
<organism evidence="3 4">
    <name type="scientific">Acidiluteibacter ferrifornacis</name>
    <dbReference type="NCBI Taxonomy" id="2692424"/>
    <lineage>
        <taxon>Bacteria</taxon>
        <taxon>Pseudomonadati</taxon>
        <taxon>Bacteroidota</taxon>
        <taxon>Flavobacteriia</taxon>
        <taxon>Flavobacteriales</taxon>
        <taxon>Cryomorphaceae</taxon>
        <taxon>Acidiluteibacter</taxon>
    </lineage>
</organism>
<dbReference type="PANTHER" id="PTHR42852">
    <property type="entry name" value="THIOL:DISULFIDE INTERCHANGE PROTEIN DSBE"/>
    <property type="match status" value="1"/>
</dbReference>
<dbReference type="Gene3D" id="3.40.30.10">
    <property type="entry name" value="Glutaredoxin"/>
    <property type="match status" value="1"/>
</dbReference>
<feature type="domain" description="Thioredoxin" evidence="2">
    <location>
        <begin position="319"/>
        <end position="455"/>
    </location>
</feature>
<feature type="chain" id="PRO_5026914926" evidence="1">
    <location>
        <begin position="20"/>
        <end position="455"/>
    </location>
</feature>
<dbReference type="CDD" id="cd02966">
    <property type="entry name" value="TlpA_like_family"/>
    <property type="match status" value="1"/>
</dbReference>
<dbReference type="InterPro" id="IPR013766">
    <property type="entry name" value="Thioredoxin_domain"/>
</dbReference>
<feature type="signal peptide" evidence="1">
    <location>
        <begin position="1"/>
        <end position="19"/>
    </location>
</feature>
<dbReference type="PROSITE" id="PS51352">
    <property type="entry name" value="THIOREDOXIN_2"/>
    <property type="match status" value="1"/>
</dbReference>
<name>A0A6N9NKM8_9FLAO</name>
<dbReference type="Pfam" id="PF00578">
    <property type="entry name" value="AhpC-TSA"/>
    <property type="match status" value="1"/>
</dbReference>
<dbReference type="EMBL" id="WWNE01000006">
    <property type="protein sequence ID" value="NBG66021.1"/>
    <property type="molecule type" value="Genomic_DNA"/>
</dbReference>
<dbReference type="PANTHER" id="PTHR42852:SF13">
    <property type="entry name" value="PROTEIN DIPZ"/>
    <property type="match status" value="1"/>
</dbReference>
<dbReference type="AlphaFoldDB" id="A0A6N9NKM8"/>
<evidence type="ECO:0000313" key="3">
    <source>
        <dbReference type="EMBL" id="NBG66021.1"/>
    </source>
</evidence>
<accession>A0A6N9NKM8</accession>
<reference evidence="3 4" key="1">
    <citation type="submission" date="2019-12" db="EMBL/GenBank/DDBJ databases">
        <authorList>
            <person name="Zhao J."/>
        </authorList>
    </citation>
    <scope>NUCLEOTIDE SEQUENCE [LARGE SCALE GENOMIC DNA]</scope>
    <source>
        <strain evidence="3 4">S-15</strain>
    </source>
</reference>
<proteinExistence type="predicted"/>
<protein>
    <submittedName>
        <fullName evidence="3">Redoxin domain-containing protein</fullName>
    </submittedName>
</protein>
<keyword evidence="1" id="KW-0732">Signal</keyword>
<dbReference type="InterPro" id="IPR050553">
    <property type="entry name" value="Thioredoxin_ResA/DsbE_sf"/>
</dbReference>
<keyword evidence="4" id="KW-1185">Reference proteome</keyword>
<evidence type="ECO:0000313" key="4">
    <source>
        <dbReference type="Proteomes" id="UP000470771"/>
    </source>
</evidence>
<evidence type="ECO:0000256" key="1">
    <source>
        <dbReference type="SAM" id="SignalP"/>
    </source>
</evidence>